<sequence>MIFAHIGICYMLNDKNDERWPMTMSKSISKYLVELFSIKIT</sequence>
<protein>
    <submittedName>
        <fullName evidence="1">Uncharacterized protein</fullName>
    </submittedName>
</protein>
<evidence type="ECO:0000313" key="2">
    <source>
        <dbReference type="Proteomes" id="UP000592180"/>
    </source>
</evidence>
<gene>
    <name evidence="1" type="ORF">HNP38_000826</name>
</gene>
<accession>A0A840KCN3</accession>
<organism evidence="1 2">
    <name type="scientific">Chryseobacterium defluvii</name>
    <dbReference type="NCBI Taxonomy" id="160396"/>
    <lineage>
        <taxon>Bacteria</taxon>
        <taxon>Pseudomonadati</taxon>
        <taxon>Bacteroidota</taxon>
        <taxon>Flavobacteriia</taxon>
        <taxon>Flavobacteriales</taxon>
        <taxon>Weeksellaceae</taxon>
        <taxon>Chryseobacterium group</taxon>
        <taxon>Chryseobacterium</taxon>
    </lineage>
</organism>
<dbReference type="AlphaFoldDB" id="A0A840KCN3"/>
<comment type="caution">
    <text evidence="1">The sequence shown here is derived from an EMBL/GenBank/DDBJ whole genome shotgun (WGS) entry which is preliminary data.</text>
</comment>
<reference evidence="1 2" key="1">
    <citation type="submission" date="2020-08" db="EMBL/GenBank/DDBJ databases">
        <title>Functional genomics of gut bacteria from endangered species of beetles.</title>
        <authorList>
            <person name="Carlos-Shanley C."/>
        </authorList>
    </citation>
    <scope>NUCLEOTIDE SEQUENCE [LARGE SCALE GENOMIC DNA]</scope>
    <source>
        <strain evidence="1 2">S00151</strain>
    </source>
</reference>
<dbReference type="EMBL" id="JACHLE010000001">
    <property type="protein sequence ID" value="MBB4805554.1"/>
    <property type="molecule type" value="Genomic_DNA"/>
</dbReference>
<evidence type="ECO:0000313" key="1">
    <source>
        <dbReference type="EMBL" id="MBB4805554.1"/>
    </source>
</evidence>
<dbReference type="Proteomes" id="UP000592180">
    <property type="component" value="Unassembled WGS sequence"/>
</dbReference>
<proteinExistence type="predicted"/>
<keyword evidence="2" id="KW-1185">Reference proteome</keyword>
<name>A0A840KCN3_9FLAO</name>